<dbReference type="Proteomes" id="UP000007801">
    <property type="component" value="Unassembled WGS sequence"/>
</dbReference>
<dbReference type="OrthoDB" id="8056624at2759"/>
<keyword evidence="3" id="KW-1185">Reference proteome</keyword>
<accession>A0A0P9CB30</accession>
<proteinExistence type="predicted"/>
<sequence length="112" mass="12556">MHMLLNVLLVSLVLGQVSARCPERCPDTEEVVWARSPFCNAYRNKCYFDKAKCQNPELTITSKFECQKYCATSCGAVYQPTGGIYNGVLKKFSNECEKLAHSCITGETFVDI</sequence>
<dbReference type="GeneID" id="26513744"/>
<organism evidence="2 3">
    <name type="scientific">Drosophila ananassae</name>
    <name type="common">Fruit fly</name>
    <dbReference type="NCBI Taxonomy" id="7217"/>
    <lineage>
        <taxon>Eukaryota</taxon>
        <taxon>Metazoa</taxon>
        <taxon>Ecdysozoa</taxon>
        <taxon>Arthropoda</taxon>
        <taxon>Hexapoda</taxon>
        <taxon>Insecta</taxon>
        <taxon>Pterygota</taxon>
        <taxon>Neoptera</taxon>
        <taxon>Endopterygota</taxon>
        <taxon>Diptera</taxon>
        <taxon>Brachycera</taxon>
        <taxon>Muscomorpha</taxon>
        <taxon>Ephydroidea</taxon>
        <taxon>Drosophilidae</taxon>
        <taxon>Drosophila</taxon>
        <taxon>Sophophora</taxon>
    </lineage>
</organism>
<gene>
    <name evidence="2" type="primary">Dana\GF26335</name>
    <name evidence="2" type="ORF">GF26335</name>
</gene>
<evidence type="ECO:0000313" key="3">
    <source>
        <dbReference type="Proteomes" id="UP000007801"/>
    </source>
</evidence>
<evidence type="ECO:0008006" key="4">
    <source>
        <dbReference type="Google" id="ProtNLM"/>
    </source>
</evidence>
<dbReference type="AlphaFoldDB" id="A0A0P9CB30"/>
<dbReference type="InParanoid" id="A0A0P9CB30"/>
<dbReference type="KEGG" id="dan:26513744"/>
<reference evidence="2 3" key="1">
    <citation type="journal article" date="2007" name="Nature">
        <title>Evolution of genes and genomes on the Drosophila phylogeny.</title>
        <authorList>
            <consortium name="Drosophila 12 Genomes Consortium"/>
            <person name="Clark A.G."/>
            <person name="Eisen M.B."/>
            <person name="Smith D.R."/>
            <person name="Bergman C.M."/>
            <person name="Oliver B."/>
            <person name="Markow T.A."/>
            <person name="Kaufman T.C."/>
            <person name="Kellis M."/>
            <person name="Gelbart W."/>
            <person name="Iyer V.N."/>
            <person name="Pollard D.A."/>
            <person name="Sackton T.B."/>
            <person name="Larracuente A.M."/>
            <person name="Singh N.D."/>
            <person name="Abad J.P."/>
            <person name="Abt D.N."/>
            <person name="Adryan B."/>
            <person name="Aguade M."/>
            <person name="Akashi H."/>
            <person name="Anderson W.W."/>
            <person name="Aquadro C.F."/>
            <person name="Ardell D.H."/>
            <person name="Arguello R."/>
            <person name="Artieri C.G."/>
            <person name="Barbash D.A."/>
            <person name="Barker D."/>
            <person name="Barsanti P."/>
            <person name="Batterham P."/>
            <person name="Batzoglou S."/>
            <person name="Begun D."/>
            <person name="Bhutkar A."/>
            <person name="Blanco E."/>
            <person name="Bosak S.A."/>
            <person name="Bradley R.K."/>
            <person name="Brand A.D."/>
            <person name="Brent M.R."/>
            <person name="Brooks A.N."/>
            <person name="Brown R.H."/>
            <person name="Butlin R.K."/>
            <person name="Caggese C."/>
            <person name="Calvi B.R."/>
            <person name="Bernardo de Carvalho A."/>
            <person name="Caspi A."/>
            <person name="Castrezana S."/>
            <person name="Celniker S.E."/>
            <person name="Chang J.L."/>
            <person name="Chapple C."/>
            <person name="Chatterji S."/>
            <person name="Chinwalla A."/>
            <person name="Civetta A."/>
            <person name="Clifton S.W."/>
            <person name="Comeron J.M."/>
            <person name="Costello J.C."/>
            <person name="Coyne J.A."/>
            <person name="Daub J."/>
            <person name="David R.G."/>
            <person name="Delcher A.L."/>
            <person name="Delehaunty K."/>
            <person name="Do C.B."/>
            <person name="Ebling H."/>
            <person name="Edwards K."/>
            <person name="Eickbush T."/>
            <person name="Evans J.D."/>
            <person name="Filipski A."/>
            <person name="Findeiss S."/>
            <person name="Freyhult E."/>
            <person name="Fulton L."/>
            <person name="Fulton R."/>
            <person name="Garcia A.C."/>
            <person name="Gardiner A."/>
            <person name="Garfield D.A."/>
            <person name="Garvin B.E."/>
            <person name="Gibson G."/>
            <person name="Gilbert D."/>
            <person name="Gnerre S."/>
            <person name="Godfrey J."/>
            <person name="Good R."/>
            <person name="Gotea V."/>
            <person name="Gravely B."/>
            <person name="Greenberg A.J."/>
            <person name="Griffiths-Jones S."/>
            <person name="Gross S."/>
            <person name="Guigo R."/>
            <person name="Gustafson E.A."/>
            <person name="Haerty W."/>
            <person name="Hahn M.W."/>
            <person name="Halligan D.L."/>
            <person name="Halpern A.L."/>
            <person name="Halter G.M."/>
            <person name="Han M.V."/>
            <person name="Heger A."/>
            <person name="Hillier L."/>
            <person name="Hinrichs A.S."/>
            <person name="Holmes I."/>
            <person name="Hoskins R.A."/>
            <person name="Hubisz M.J."/>
            <person name="Hultmark D."/>
            <person name="Huntley M.A."/>
            <person name="Jaffe D.B."/>
            <person name="Jagadeeshan S."/>
            <person name="Jeck W.R."/>
            <person name="Johnson J."/>
            <person name="Jones C.D."/>
            <person name="Jordan W.C."/>
            <person name="Karpen G.H."/>
            <person name="Kataoka E."/>
            <person name="Keightley P.D."/>
            <person name="Kheradpour P."/>
            <person name="Kirkness E.F."/>
            <person name="Koerich L.B."/>
            <person name="Kristiansen K."/>
            <person name="Kudrna D."/>
            <person name="Kulathinal R.J."/>
            <person name="Kumar S."/>
            <person name="Kwok R."/>
            <person name="Lander E."/>
            <person name="Langley C.H."/>
            <person name="Lapoint R."/>
            <person name="Lazzaro B.P."/>
            <person name="Lee S.J."/>
            <person name="Levesque L."/>
            <person name="Li R."/>
            <person name="Lin C.F."/>
            <person name="Lin M.F."/>
            <person name="Lindblad-Toh K."/>
            <person name="Llopart A."/>
            <person name="Long M."/>
            <person name="Low L."/>
            <person name="Lozovsky E."/>
            <person name="Lu J."/>
            <person name="Luo M."/>
            <person name="Machado C.A."/>
            <person name="Makalowski W."/>
            <person name="Marzo M."/>
            <person name="Matsuda M."/>
            <person name="Matzkin L."/>
            <person name="McAllister B."/>
            <person name="McBride C.S."/>
            <person name="McKernan B."/>
            <person name="McKernan K."/>
            <person name="Mendez-Lago M."/>
            <person name="Minx P."/>
            <person name="Mollenhauer M.U."/>
            <person name="Montooth K."/>
            <person name="Mount S.M."/>
            <person name="Mu X."/>
            <person name="Myers E."/>
            <person name="Negre B."/>
            <person name="Newfeld S."/>
            <person name="Nielsen R."/>
            <person name="Noor M.A."/>
            <person name="O'Grady P."/>
            <person name="Pachter L."/>
            <person name="Papaceit M."/>
            <person name="Parisi M.J."/>
            <person name="Parisi M."/>
            <person name="Parts L."/>
            <person name="Pedersen J.S."/>
            <person name="Pesole G."/>
            <person name="Phillippy A.M."/>
            <person name="Ponting C.P."/>
            <person name="Pop M."/>
            <person name="Porcelli D."/>
            <person name="Powell J.R."/>
            <person name="Prohaska S."/>
            <person name="Pruitt K."/>
            <person name="Puig M."/>
            <person name="Quesneville H."/>
            <person name="Ram K.R."/>
            <person name="Rand D."/>
            <person name="Rasmussen M.D."/>
            <person name="Reed L.K."/>
            <person name="Reenan R."/>
            <person name="Reily A."/>
            <person name="Remington K.A."/>
            <person name="Rieger T.T."/>
            <person name="Ritchie M.G."/>
            <person name="Robin C."/>
            <person name="Rogers Y.H."/>
            <person name="Rohde C."/>
            <person name="Rozas J."/>
            <person name="Rubenfield M.J."/>
            <person name="Ruiz A."/>
            <person name="Russo S."/>
            <person name="Salzberg S.L."/>
            <person name="Sanchez-Gracia A."/>
            <person name="Saranga D.J."/>
            <person name="Sato H."/>
            <person name="Schaeffer S.W."/>
            <person name="Schatz M.C."/>
            <person name="Schlenke T."/>
            <person name="Schwartz R."/>
            <person name="Segarra C."/>
            <person name="Singh R.S."/>
            <person name="Sirot L."/>
            <person name="Sirota M."/>
            <person name="Sisneros N.B."/>
            <person name="Smith C.D."/>
            <person name="Smith T.F."/>
            <person name="Spieth J."/>
            <person name="Stage D.E."/>
            <person name="Stark A."/>
            <person name="Stephan W."/>
            <person name="Strausberg R.L."/>
            <person name="Strempel S."/>
            <person name="Sturgill D."/>
            <person name="Sutton G."/>
            <person name="Sutton G.G."/>
            <person name="Tao W."/>
            <person name="Teichmann S."/>
            <person name="Tobari Y.N."/>
            <person name="Tomimura Y."/>
            <person name="Tsolas J.M."/>
            <person name="Valente V.L."/>
            <person name="Venter E."/>
            <person name="Venter J.C."/>
            <person name="Vicario S."/>
            <person name="Vieira F.G."/>
            <person name="Vilella A.J."/>
            <person name="Villasante A."/>
            <person name="Walenz B."/>
            <person name="Wang J."/>
            <person name="Wasserman M."/>
            <person name="Watts T."/>
            <person name="Wilson D."/>
            <person name="Wilson R.K."/>
            <person name="Wing R.A."/>
            <person name="Wolfner M.F."/>
            <person name="Wong A."/>
            <person name="Wong G.K."/>
            <person name="Wu C.I."/>
            <person name="Wu G."/>
            <person name="Yamamoto D."/>
            <person name="Yang H.P."/>
            <person name="Yang S.P."/>
            <person name="Yorke J.A."/>
            <person name="Yoshida K."/>
            <person name="Zdobnov E."/>
            <person name="Zhang P."/>
            <person name="Zhang Y."/>
            <person name="Zimin A.V."/>
            <person name="Baldwin J."/>
            <person name="Abdouelleil A."/>
            <person name="Abdulkadir J."/>
            <person name="Abebe A."/>
            <person name="Abera B."/>
            <person name="Abreu J."/>
            <person name="Acer S.C."/>
            <person name="Aftuck L."/>
            <person name="Alexander A."/>
            <person name="An P."/>
            <person name="Anderson E."/>
            <person name="Anderson S."/>
            <person name="Arachi H."/>
            <person name="Azer M."/>
            <person name="Bachantsang P."/>
            <person name="Barry A."/>
            <person name="Bayul T."/>
            <person name="Berlin A."/>
            <person name="Bessette D."/>
            <person name="Bloom T."/>
            <person name="Blye J."/>
            <person name="Boguslavskiy L."/>
            <person name="Bonnet C."/>
            <person name="Boukhgalter B."/>
            <person name="Bourzgui I."/>
            <person name="Brown A."/>
            <person name="Cahill P."/>
            <person name="Channer S."/>
            <person name="Cheshatsang Y."/>
            <person name="Chuda L."/>
            <person name="Citroen M."/>
            <person name="Collymore A."/>
            <person name="Cooke P."/>
            <person name="Costello M."/>
            <person name="D'Aco K."/>
            <person name="Daza R."/>
            <person name="De Haan G."/>
            <person name="DeGray S."/>
            <person name="DeMaso C."/>
            <person name="Dhargay N."/>
            <person name="Dooley K."/>
            <person name="Dooley E."/>
            <person name="Doricent M."/>
            <person name="Dorje P."/>
            <person name="Dorjee K."/>
            <person name="Dupes A."/>
            <person name="Elong R."/>
            <person name="Falk J."/>
            <person name="Farina A."/>
            <person name="Faro S."/>
            <person name="Ferguson D."/>
            <person name="Fisher S."/>
            <person name="Foley C.D."/>
            <person name="Franke A."/>
            <person name="Friedrich D."/>
            <person name="Gadbois L."/>
            <person name="Gearin G."/>
            <person name="Gearin C.R."/>
            <person name="Giannoukos G."/>
            <person name="Goode T."/>
            <person name="Graham J."/>
            <person name="Grandbois E."/>
            <person name="Grewal S."/>
            <person name="Gyaltsen K."/>
            <person name="Hafez N."/>
            <person name="Hagos B."/>
            <person name="Hall J."/>
            <person name="Henson C."/>
            <person name="Hollinger A."/>
            <person name="Honan T."/>
            <person name="Huard M.D."/>
            <person name="Hughes L."/>
            <person name="Hurhula B."/>
            <person name="Husby M.E."/>
            <person name="Kamat A."/>
            <person name="Kanga B."/>
            <person name="Kashin S."/>
            <person name="Khazanovich D."/>
            <person name="Kisner P."/>
            <person name="Lance K."/>
            <person name="Lara M."/>
            <person name="Lee W."/>
            <person name="Lennon N."/>
            <person name="Letendre F."/>
            <person name="LeVine R."/>
            <person name="Lipovsky A."/>
            <person name="Liu X."/>
            <person name="Liu J."/>
            <person name="Liu S."/>
            <person name="Lokyitsang T."/>
            <person name="Lokyitsang Y."/>
            <person name="Lubonja R."/>
            <person name="Lui A."/>
            <person name="MacDonald P."/>
            <person name="Magnisalis V."/>
            <person name="Maru K."/>
            <person name="Matthews C."/>
            <person name="McCusker W."/>
            <person name="McDonough S."/>
            <person name="Mehta T."/>
            <person name="Meldrim J."/>
            <person name="Meneus L."/>
            <person name="Mihai O."/>
            <person name="Mihalev A."/>
            <person name="Mihova T."/>
            <person name="Mittelman R."/>
            <person name="Mlenga V."/>
            <person name="Montmayeur A."/>
            <person name="Mulrain L."/>
            <person name="Navidi A."/>
            <person name="Naylor J."/>
            <person name="Negash T."/>
            <person name="Nguyen T."/>
            <person name="Nguyen N."/>
            <person name="Nicol R."/>
            <person name="Norbu C."/>
            <person name="Norbu N."/>
            <person name="Novod N."/>
            <person name="O'Neill B."/>
            <person name="Osman S."/>
            <person name="Markiewicz E."/>
            <person name="Oyono O.L."/>
            <person name="Patti C."/>
            <person name="Phunkhang P."/>
            <person name="Pierre F."/>
            <person name="Priest M."/>
            <person name="Raghuraman S."/>
            <person name="Rege F."/>
            <person name="Reyes R."/>
            <person name="Rise C."/>
            <person name="Rogov P."/>
            <person name="Ross K."/>
            <person name="Ryan E."/>
            <person name="Settipalli S."/>
            <person name="Shea T."/>
            <person name="Sherpa N."/>
            <person name="Shi L."/>
            <person name="Shih D."/>
            <person name="Sparrow T."/>
            <person name="Spaulding J."/>
            <person name="Stalker J."/>
            <person name="Stange-Thomann N."/>
            <person name="Stavropoulos S."/>
            <person name="Stone C."/>
            <person name="Strader C."/>
            <person name="Tesfaye S."/>
            <person name="Thomson T."/>
            <person name="Thoulutsang Y."/>
            <person name="Thoulutsang D."/>
            <person name="Topham K."/>
            <person name="Topping I."/>
            <person name="Tsamla T."/>
            <person name="Vassiliev H."/>
            <person name="Vo A."/>
            <person name="Wangchuk T."/>
            <person name="Wangdi T."/>
            <person name="Weiand M."/>
            <person name="Wilkinson J."/>
            <person name="Wilson A."/>
            <person name="Yadav S."/>
            <person name="Young G."/>
            <person name="Yu Q."/>
            <person name="Zembek L."/>
            <person name="Zhong D."/>
            <person name="Zimmer A."/>
            <person name="Zwirko Z."/>
            <person name="Jaffe D.B."/>
            <person name="Alvarez P."/>
            <person name="Brockman W."/>
            <person name="Butler J."/>
            <person name="Chin C."/>
            <person name="Gnerre S."/>
            <person name="Grabherr M."/>
            <person name="Kleber M."/>
            <person name="Mauceli E."/>
            <person name="MacCallum I."/>
        </authorList>
    </citation>
    <scope>NUCLEOTIDE SEQUENCE [LARGE SCALE GENOMIC DNA]</scope>
    <source>
        <strain evidence="3">Tucson 14024-0371.13</strain>
    </source>
</reference>
<dbReference type="EMBL" id="CH902617">
    <property type="protein sequence ID" value="KPU80418.1"/>
    <property type="molecule type" value="Genomic_DNA"/>
</dbReference>
<feature type="signal peptide" evidence="1">
    <location>
        <begin position="1"/>
        <end position="19"/>
    </location>
</feature>
<keyword evidence="1" id="KW-0732">Signal</keyword>
<name>A0A0P9CB30_DROAN</name>
<dbReference type="Gene3D" id="3.30.60.30">
    <property type="match status" value="1"/>
</dbReference>
<feature type="chain" id="PRO_5006155822" description="Kazal-like domain-containing protein" evidence="1">
    <location>
        <begin position="20"/>
        <end position="112"/>
    </location>
</feature>
<evidence type="ECO:0000256" key="1">
    <source>
        <dbReference type="SAM" id="SignalP"/>
    </source>
</evidence>
<evidence type="ECO:0000313" key="2">
    <source>
        <dbReference type="EMBL" id="KPU80418.1"/>
    </source>
</evidence>
<protein>
    <recommendedName>
        <fullName evidence="4">Kazal-like domain-containing protein</fullName>
    </recommendedName>
</protein>